<protein>
    <submittedName>
        <fullName evidence="1">Uncharacterized protein</fullName>
    </submittedName>
</protein>
<dbReference type="AlphaFoldDB" id="T0GZS3"/>
<keyword evidence="2" id="KW-1185">Reference proteome</keyword>
<accession>T0GZS3</accession>
<name>T0GZS3_9SPHN</name>
<dbReference type="RefSeq" id="WP_021243210.1">
    <property type="nucleotide sequence ID" value="NZ_ATIB01000017.1"/>
</dbReference>
<gene>
    <name evidence="1" type="ORF">L485_00925</name>
</gene>
<comment type="caution">
    <text evidence="1">The sequence shown here is derived from an EMBL/GenBank/DDBJ whole genome shotgun (WGS) entry which is preliminary data.</text>
</comment>
<organism evidence="1 2">
    <name type="scientific">Sphingobium baderi LL03</name>
    <dbReference type="NCBI Taxonomy" id="1114964"/>
    <lineage>
        <taxon>Bacteria</taxon>
        <taxon>Pseudomonadati</taxon>
        <taxon>Pseudomonadota</taxon>
        <taxon>Alphaproteobacteria</taxon>
        <taxon>Sphingomonadales</taxon>
        <taxon>Sphingomonadaceae</taxon>
        <taxon>Sphingobium</taxon>
    </lineage>
</organism>
<dbReference type="EMBL" id="ATIB01000017">
    <property type="protein sequence ID" value="EQB06222.1"/>
    <property type="molecule type" value="Genomic_DNA"/>
</dbReference>
<sequence length="78" mass="8797">MSDRDILDDFASRAIAGDGQFAIAYAILNLAREHRALQENLTFGEINNPNRVQGVFEKIAMVLEDISQTLEAMREDEQ</sequence>
<reference evidence="1 2" key="1">
    <citation type="journal article" date="2013" name="Genome Announc.">
        <title>Draft Genome Sequence of a Hexachlorocyclohexane-Degrading Bacterium, Sphingobium baderi Strain LL03T.</title>
        <authorList>
            <person name="Kaur J."/>
            <person name="Verma H."/>
            <person name="Tripathi C."/>
            <person name="Khurana J.P."/>
            <person name="Lal R."/>
        </authorList>
    </citation>
    <scope>NUCLEOTIDE SEQUENCE [LARGE SCALE GENOMIC DNA]</scope>
    <source>
        <strain evidence="1 2">LL03</strain>
    </source>
</reference>
<dbReference type="Proteomes" id="UP000015524">
    <property type="component" value="Unassembled WGS sequence"/>
</dbReference>
<evidence type="ECO:0000313" key="2">
    <source>
        <dbReference type="Proteomes" id="UP000015524"/>
    </source>
</evidence>
<proteinExistence type="predicted"/>
<dbReference type="PATRIC" id="fig|1114964.3.peg.160"/>
<evidence type="ECO:0000313" key="1">
    <source>
        <dbReference type="EMBL" id="EQB06222.1"/>
    </source>
</evidence>